<protein>
    <submittedName>
        <fullName evidence="5">Extracellular solute-binding protein family 1</fullName>
    </submittedName>
</protein>
<comment type="similarity">
    <text evidence="2">Belongs to the bacterial solute-binding protein 1 family.</text>
</comment>
<evidence type="ECO:0000256" key="4">
    <source>
        <dbReference type="SAM" id="SignalP"/>
    </source>
</evidence>
<feature type="signal peptide" evidence="4">
    <location>
        <begin position="1"/>
        <end position="34"/>
    </location>
</feature>
<organism evidence="5 6">
    <name type="scientific">Neorhizobium galegae bv. officinalis</name>
    <dbReference type="NCBI Taxonomy" id="323656"/>
    <lineage>
        <taxon>Bacteria</taxon>
        <taxon>Pseudomonadati</taxon>
        <taxon>Pseudomonadota</taxon>
        <taxon>Alphaproteobacteria</taxon>
        <taxon>Hyphomicrobiales</taxon>
        <taxon>Rhizobiaceae</taxon>
        <taxon>Rhizobium/Agrobacterium group</taxon>
        <taxon>Neorhizobium</taxon>
    </lineage>
</organism>
<dbReference type="SUPFAM" id="SSF53850">
    <property type="entry name" value="Periplasmic binding protein-like II"/>
    <property type="match status" value="1"/>
</dbReference>
<comment type="subcellular location">
    <subcellularLocation>
        <location evidence="1">Periplasm</location>
    </subcellularLocation>
</comment>
<evidence type="ECO:0000313" key="6">
    <source>
        <dbReference type="Proteomes" id="UP000046176"/>
    </source>
</evidence>
<sequence length="435" mass="46661">MKNRSAKTRISTRALLVSAAFGAALLSGASAVSAETLTVWSGYPEMAPFYEHVAQGMKAAYPKLEVKVEAIALREHEKRVALGLTGGQDGTTVIELSGSTATRYLENDLLPEAPADISTFVKDPKNFDKFFSDTAGKGGKIYGVPLFRGQGALYYNTDMFKAAGLTAPPKTMEDYSAYAEKLTKRDASGKATVSGWSMRLSGGGQGIAEKFWINMHQYGGAILVPAGDGKWKPDFANEAGRKALKQYLTNIFTTKTVSPEMPADADAFERGQTAMFIRESWVIGDIAKKAPDLKYATAPLPKGSIALPTNLYVAGKGADAKAGWEFAKAANSPENLVWLLQNVGWLPNRSGVDYSAVTSKQPAFAAFVEYPKGYEFFTLPSIGPIEEILTRVAAQLVVAFGDASMAGDDAKIDAFLKKASDEVNTILTREGLGAK</sequence>
<dbReference type="EMBL" id="CCRH01000001">
    <property type="protein sequence ID" value="CDZ31414.1"/>
    <property type="molecule type" value="Genomic_DNA"/>
</dbReference>
<evidence type="ECO:0000256" key="2">
    <source>
        <dbReference type="ARBA" id="ARBA00008520"/>
    </source>
</evidence>
<dbReference type="PANTHER" id="PTHR43649:SF12">
    <property type="entry name" value="DIACETYLCHITOBIOSE BINDING PROTEIN DASA"/>
    <property type="match status" value="1"/>
</dbReference>
<dbReference type="InterPro" id="IPR006059">
    <property type="entry name" value="SBP"/>
</dbReference>
<feature type="chain" id="PRO_5018315327" evidence="4">
    <location>
        <begin position="35"/>
        <end position="435"/>
    </location>
</feature>
<dbReference type="Proteomes" id="UP000046176">
    <property type="component" value="Unassembled WGS sequence"/>
</dbReference>
<evidence type="ECO:0000313" key="5">
    <source>
        <dbReference type="EMBL" id="CDZ31414.1"/>
    </source>
</evidence>
<dbReference type="OrthoDB" id="5897001at2"/>
<evidence type="ECO:0000256" key="1">
    <source>
        <dbReference type="ARBA" id="ARBA00004418"/>
    </source>
</evidence>
<dbReference type="PANTHER" id="PTHR43649">
    <property type="entry name" value="ARABINOSE-BINDING PROTEIN-RELATED"/>
    <property type="match status" value="1"/>
</dbReference>
<dbReference type="AlphaFoldDB" id="A0A0T7F8L9"/>
<dbReference type="Pfam" id="PF13416">
    <property type="entry name" value="SBP_bac_8"/>
    <property type="match status" value="1"/>
</dbReference>
<reference evidence="5 6" key="1">
    <citation type="submission" date="2014-08" db="EMBL/GenBank/DDBJ databases">
        <authorList>
            <person name="Chen Y.-H."/>
        </authorList>
    </citation>
    <scope>NUCLEOTIDE SEQUENCE [LARGE SCALE GENOMIC DNA]</scope>
</reference>
<keyword evidence="3" id="KW-0574">Periplasm</keyword>
<keyword evidence="4" id="KW-0732">Signal</keyword>
<gene>
    <name evidence="5" type="ORF">NGAL_HAMBI1145_01760</name>
</gene>
<dbReference type="InterPro" id="IPR050490">
    <property type="entry name" value="Bact_solute-bd_prot1"/>
</dbReference>
<accession>A0A0T7F8L9</accession>
<dbReference type="RefSeq" id="WP_046664549.1">
    <property type="nucleotide sequence ID" value="NZ_CCRH01000001.1"/>
</dbReference>
<name>A0A0T7F8L9_NEOGA</name>
<proteinExistence type="inferred from homology"/>
<dbReference type="GO" id="GO:0042597">
    <property type="term" value="C:periplasmic space"/>
    <property type="evidence" value="ECO:0007669"/>
    <property type="project" value="UniProtKB-SubCell"/>
</dbReference>
<dbReference type="Gene3D" id="3.40.190.10">
    <property type="entry name" value="Periplasmic binding protein-like II"/>
    <property type="match status" value="1"/>
</dbReference>
<evidence type="ECO:0000256" key="3">
    <source>
        <dbReference type="ARBA" id="ARBA00022764"/>
    </source>
</evidence>